<keyword evidence="1" id="KW-0732">Signal</keyword>
<evidence type="ECO:0000256" key="3">
    <source>
        <dbReference type="SAM" id="Phobius"/>
    </source>
</evidence>
<dbReference type="Proteomes" id="UP000279562">
    <property type="component" value="Unassembled WGS sequence"/>
</dbReference>
<evidence type="ECO:0000256" key="2">
    <source>
        <dbReference type="SAM" id="MobiDB-lite"/>
    </source>
</evidence>
<dbReference type="EMBL" id="RQYF01000005">
    <property type="protein sequence ID" value="RRD92897.1"/>
    <property type="molecule type" value="Genomic_DNA"/>
</dbReference>
<reference evidence="5 6" key="1">
    <citation type="submission" date="2018-11" db="EMBL/GenBank/DDBJ databases">
        <title>Genomes From Bacteria Associated with the Canine Oral Cavity: a Test Case for Automated Genome-Based Taxonomic Assignment.</title>
        <authorList>
            <person name="Coil D.A."/>
            <person name="Jospin G."/>
            <person name="Darling A.E."/>
            <person name="Wallis C."/>
            <person name="Davis I.J."/>
            <person name="Harris S."/>
            <person name="Eisen J.A."/>
            <person name="Holcombe L.J."/>
            <person name="O'Flynn C."/>
        </authorList>
    </citation>
    <scope>NUCLEOTIDE SEQUENCE [LARGE SCALE GENOMIC DNA]</scope>
    <source>
        <strain evidence="5 6">OH1047_COT-310</strain>
    </source>
</reference>
<dbReference type="Pfam" id="PF00497">
    <property type="entry name" value="SBP_bac_3"/>
    <property type="match status" value="1"/>
</dbReference>
<evidence type="ECO:0000259" key="4">
    <source>
        <dbReference type="SMART" id="SM00062"/>
    </source>
</evidence>
<evidence type="ECO:0000313" key="5">
    <source>
        <dbReference type="EMBL" id="RRD92897.1"/>
    </source>
</evidence>
<dbReference type="RefSeq" id="WP_125238324.1">
    <property type="nucleotide sequence ID" value="NZ_RQYF01000005.1"/>
</dbReference>
<dbReference type="PANTHER" id="PTHR35936:SF19">
    <property type="entry name" value="AMINO-ACID-BINDING PROTEIN YXEM-RELATED"/>
    <property type="match status" value="1"/>
</dbReference>
<dbReference type="CDD" id="cd01009">
    <property type="entry name" value="PBP2_YfhD_N"/>
    <property type="match status" value="1"/>
</dbReference>
<gene>
    <name evidence="5" type="ORF">EII33_02110</name>
</gene>
<name>A0A3P2ABS8_9BACE</name>
<proteinExistence type="predicted"/>
<keyword evidence="3" id="KW-0472">Membrane</keyword>
<protein>
    <submittedName>
        <fullName evidence="5">Glutamine ABC transporter substrate-binding protein</fullName>
    </submittedName>
</protein>
<keyword evidence="3" id="KW-1133">Transmembrane helix</keyword>
<feature type="transmembrane region" description="Helical" evidence="3">
    <location>
        <begin position="6"/>
        <end position="24"/>
    </location>
</feature>
<feature type="region of interest" description="Disordered" evidence="2">
    <location>
        <begin position="260"/>
        <end position="282"/>
    </location>
</feature>
<comment type="caution">
    <text evidence="5">The sequence shown here is derived from an EMBL/GenBank/DDBJ whole genome shotgun (WGS) entry which is preliminary data.</text>
</comment>
<dbReference type="InterPro" id="IPR001638">
    <property type="entry name" value="Solute-binding_3/MltF_N"/>
</dbReference>
<evidence type="ECO:0000313" key="6">
    <source>
        <dbReference type="Proteomes" id="UP000279562"/>
    </source>
</evidence>
<accession>A0A3P2ABS8</accession>
<dbReference type="PANTHER" id="PTHR35936">
    <property type="entry name" value="MEMBRANE-BOUND LYTIC MUREIN TRANSGLYCOSYLASE F"/>
    <property type="match status" value="1"/>
</dbReference>
<feature type="domain" description="Solute-binding protein family 3/N-terminal" evidence="4">
    <location>
        <begin position="45"/>
        <end position="282"/>
    </location>
</feature>
<dbReference type="Gene3D" id="3.40.190.10">
    <property type="entry name" value="Periplasmic binding protein-like II"/>
    <property type="match status" value="2"/>
</dbReference>
<evidence type="ECO:0000256" key="1">
    <source>
        <dbReference type="ARBA" id="ARBA00022729"/>
    </source>
</evidence>
<organism evidence="5 6">
    <name type="scientific">Prevotella heparinolytica</name>
    <dbReference type="NCBI Taxonomy" id="28113"/>
    <lineage>
        <taxon>Bacteria</taxon>
        <taxon>Pseudomonadati</taxon>
        <taxon>Bacteroidota</taxon>
        <taxon>Bacteroidia</taxon>
        <taxon>Bacteroidales</taxon>
        <taxon>Bacteroidaceae</taxon>
        <taxon>Bacteroides</taxon>
    </lineage>
</organism>
<dbReference type="SMART" id="SM00062">
    <property type="entry name" value="PBPb"/>
    <property type="match status" value="1"/>
</dbReference>
<dbReference type="SUPFAM" id="SSF53850">
    <property type="entry name" value="Periplasmic binding protein-like II"/>
    <property type="match status" value="1"/>
</dbReference>
<dbReference type="AlphaFoldDB" id="A0A3P2ABS8"/>
<sequence>MTRSKLLKYVFLGVTAVLMAHYLARPKEEPQKHPRDYAEIAAEGVIYAATEYNSIAFHVDGDTLSGVHYELIKAFARDHGLRVVVFPEMSFDKRLEGLANGKYDVIAYGIPATSELKDSLLLTTPIALSRQVLVQRNLRNAPDSSRFIKSQLDLAEKTLHVVKGSPSILRIRNLGNEIGDTIYVKEIEKYGSEQLIALVAHGDIDYAVCDESIARALADSLPQIDINTAISFTQFYSWAVSKQSPVLLDSLNAWLKRKPLPSTPSTTSRSLHRSASANRRAD</sequence>
<keyword evidence="6" id="KW-1185">Reference proteome</keyword>
<keyword evidence="3" id="KW-0812">Transmembrane</keyword>